<dbReference type="Gene3D" id="1.25.10.10">
    <property type="entry name" value="Leucine-rich Repeat Variant"/>
    <property type="match status" value="1"/>
</dbReference>
<feature type="compositionally biased region" description="Acidic residues" evidence="5">
    <location>
        <begin position="924"/>
        <end position="941"/>
    </location>
</feature>
<comment type="subcellular location">
    <subcellularLocation>
        <location evidence="1">Nucleus</location>
    </subcellularLocation>
</comment>
<reference evidence="7 8" key="1">
    <citation type="journal article" date="2020" name="Fungal Divers.">
        <title>Resolving the Mortierellaceae phylogeny through synthesis of multi-gene phylogenetics and phylogenomics.</title>
        <authorList>
            <person name="Vandepol N."/>
            <person name="Liber J."/>
            <person name="Desiro A."/>
            <person name="Na H."/>
            <person name="Kennedy M."/>
            <person name="Barry K."/>
            <person name="Grigoriev I.V."/>
            <person name="Miller A.N."/>
            <person name="O'Donnell K."/>
            <person name="Stajich J.E."/>
            <person name="Bonito G."/>
        </authorList>
    </citation>
    <scope>NUCLEOTIDE SEQUENCE [LARGE SCALE GENOMIC DNA]</scope>
    <source>
        <strain evidence="7 8">AD045</strain>
    </source>
</reference>
<dbReference type="InterPro" id="IPR011989">
    <property type="entry name" value="ARM-like"/>
</dbReference>
<keyword evidence="4" id="KW-0539">Nucleus</keyword>
<dbReference type="Pfam" id="PF25018">
    <property type="entry name" value="HEAT_IPO9_c"/>
    <property type="match status" value="1"/>
</dbReference>
<accession>A0ABQ7KFS8</accession>
<dbReference type="InterPro" id="IPR056840">
    <property type="entry name" value="HEAT_IPO9_central"/>
</dbReference>
<keyword evidence="8" id="KW-1185">Reference proteome</keyword>
<feature type="domain" description="Importin N-terminal" evidence="6">
    <location>
        <begin position="23"/>
        <end position="99"/>
    </location>
</feature>
<evidence type="ECO:0000256" key="3">
    <source>
        <dbReference type="ARBA" id="ARBA00022927"/>
    </source>
</evidence>
<dbReference type="InterPro" id="IPR016024">
    <property type="entry name" value="ARM-type_fold"/>
</dbReference>
<evidence type="ECO:0000256" key="4">
    <source>
        <dbReference type="ARBA" id="ARBA00023242"/>
    </source>
</evidence>
<sequence>MDQAVFQTLTDTLSADPNARMAAELRLKELQSMPEYPLSLCKLTLTRECNISQRHSAVVLLKSYIDQQWSPKSLKFRGPEPSPEIKTVVRGQILTGLSDPTNRIRASCAFVVSKIAHLDWPDSWPELFDVLLAHLKTGSADEVHGSMRVLAEFVSKDITHVQLPRIAPVLFPELLRILVSEQTYSHATRSRCVSIFRSAVDMLFTIKEEHPDAVKEYLSPIFSQWNDAFITILNKRTTDDPEVEVAEWGLKVDIIKCINLSIQGFPKLTSSYILPVLSSVWQEIVYLRPKYISENIATNGDISGFCFQDSDGDNIGFESLLLVQFEFIQIACRRRKLTQSVFVGYDGHPGILEELVWNTLSYMQMTDDQAETWNADPNQFIADEDADTFTHHVRNAAQDVLATLVEYYESQTIIALSQSIHRDISISMADKAGGKNYWWKAQESSLLAVGLMASYLCERIKCGTPSPIDVGALFDHLVLANLSEHSLPFLQGRSFVFASQFSPILPLNLAAQYVSAAVEAILKAPSAVVKVSALKALNNFNRHLDKQYIAPYQRSIIQGVAPLVQITSEETLILIFRTLSTTAKVDDQVAAEFESILGPIALESWAKYHSDACMSGETMDFFDTLAANPYMNPSLNSRALPLLCGAITPDNTDRAAVSAAVQLLRSLIRGGPSPLPAGYVAQFFPSLMAVLLTIDDRDVLQHGQECFKIMIQKDVHQVAEWRDAASGKSGLDLLIQFIAKLLDPSQTESAALFVGDLVAKLIKKGEDLVTPILPDLLKAVTIRLADAKLPSFIQPLVMVFAQLCLNQHETVVNFLDTVDVRGQNGLHIVLTAWLLNHADFQGLYHQKVSAVALTKVFTSGDPRVAAIQVKGDMILTENSRRTTRSTARKAPNQYTVVSAPVKIVKLLCADLITRIEEENHSGEFDDNESEEDEDEDEEESETENRKDWEGSKNHDRSVLLSDVLGDDDNEYYDGAEDGDELEEIDADVLADPVYQTNLKNFLIDFFRTQLHSPGLVQCINELNGAEKQTLSGLLENRGGN</sequence>
<dbReference type="Proteomes" id="UP001194696">
    <property type="component" value="Unassembled WGS sequence"/>
</dbReference>
<proteinExistence type="predicted"/>
<dbReference type="SMART" id="SM00913">
    <property type="entry name" value="IBN_N"/>
    <property type="match status" value="1"/>
</dbReference>
<evidence type="ECO:0000313" key="7">
    <source>
        <dbReference type="EMBL" id="KAG0297328.1"/>
    </source>
</evidence>
<comment type="caution">
    <text evidence="7">The sequence shown here is derived from an EMBL/GenBank/DDBJ whole genome shotgun (WGS) entry which is preliminary data.</text>
</comment>
<gene>
    <name evidence="7" type="ORF">BGZ96_006892</name>
</gene>
<name>A0ABQ7KFS8_9FUNG</name>
<dbReference type="EMBL" id="JAAAIM010000034">
    <property type="protein sequence ID" value="KAG0297328.1"/>
    <property type="molecule type" value="Genomic_DNA"/>
</dbReference>
<feature type="region of interest" description="Disordered" evidence="5">
    <location>
        <begin position="918"/>
        <end position="952"/>
    </location>
</feature>
<protein>
    <recommendedName>
        <fullName evidence="6">Importin N-terminal domain-containing protein</fullName>
    </recommendedName>
</protein>
<dbReference type="Pfam" id="PF03810">
    <property type="entry name" value="IBN_N"/>
    <property type="match status" value="1"/>
</dbReference>
<dbReference type="PANTHER" id="PTHR10997">
    <property type="entry name" value="IMPORTIN-7, 8, 11"/>
    <property type="match status" value="1"/>
</dbReference>
<feature type="compositionally biased region" description="Basic and acidic residues" evidence="5">
    <location>
        <begin position="942"/>
        <end position="952"/>
    </location>
</feature>
<evidence type="ECO:0000313" key="8">
    <source>
        <dbReference type="Proteomes" id="UP001194696"/>
    </source>
</evidence>
<evidence type="ECO:0000256" key="2">
    <source>
        <dbReference type="ARBA" id="ARBA00022448"/>
    </source>
</evidence>
<dbReference type="PROSITE" id="PS50166">
    <property type="entry name" value="IMPORTIN_B_NT"/>
    <property type="match status" value="1"/>
</dbReference>
<organism evidence="7 8">
    <name type="scientific">Linnemannia gamsii</name>
    <dbReference type="NCBI Taxonomy" id="64522"/>
    <lineage>
        <taxon>Eukaryota</taxon>
        <taxon>Fungi</taxon>
        <taxon>Fungi incertae sedis</taxon>
        <taxon>Mucoromycota</taxon>
        <taxon>Mortierellomycotina</taxon>
        <taxon>Mortierellomycetes</taxon>
        <taxon>Mortierellales</taxon>
        <taxon>Mortierellaceae</taxon>
        <taxon>Linnemannia</taxon>
    </lineage>
</organism>
<keyword evidence="3" id="KW-0653">Protein transport</keyword>
<evidence type="ECO:0000256" key="5">
    <source>
        <dbReference type="SAM" id="MobiDB-lite"/>
    </source>
</evidence>
<evidence type="ECO:0000256" key="1">
    <source>
        <dbReference type="ARBA" id="ARBA00004123"/>
    </source>
</evidence>
<dbReference type="PANTHER" id="PTHR10997:SF9">
    <property type="entry name" value="IMPORTIN-9"/>
    <property type="match status" value="1"/>
</dbReference>
<dbReference type="SUPFAM" id="SSF48371">
    <property type="entry name" value="ARM repeat"/>
    <property type="match status" value="1"/>
</dbReference>
<dbReference type="InterPro" id="IPR001494">
    <property type="entry name" value="Importin-beta_N"/>
</dbReference>
<keyword evidence="2" id="KW-0813">Transport</keyword>
<evidence type="ECO:0000259" key="6">
    <source>
        <dbReference type="PROSITE" id="PS50166"/>
    </source>
</evidence>